<dbReference type="AlphaFoldDB" id="A0A0B5ER54"/>
<keyword evidence="2" id="KW-1185">Reference proteome</keyword>
<dbReference type="KEGG" id="sals:SLNWT_1379"/>
<gene>
    <name evidence="1" type="ORF">SLNWT_1379</name>
</gene>
<sequence length="95" mass="10640">MRGTHDPLLECLVLVALIGCRFAAYRQMRGHQCRDPVDSAPTDCHPRRAVLLFGPADAGAVMLQTLQQLTVALFDRPSDLVQQPRTVRVSEVRMR</sequence>
<dbReference type="EMBL" id="CP010519">
    <property type="protein sequence ID" value="AJE81755.1"/>
    <property type="molecule type" value="Genomic_DNA"/>
</dbReference>
<protein>
    <submittedName>
        <fullName evidence="1">Uncharacterized protein</fullName>
    </submittedName>
</protein>
<evidence type="ECO:0000313" key="2">
    <source>
        <dbReference type="Proteomes" id="UP000031523"/>
    </source>
</evidence>
<organism evidence="1 2">
    <name type="scientific">Streptomyces albus (strain ATCC 21838 / DSM 41398 / FERM P-419 / JCM 4703 / NBRC 107858)</name>
    <dbReference type="NCBI Taxonomy" id="1081613"/>
    <lineage>
        <taxon>Bacteria</taxon>
        <taxon>Bacillati</taxon>
        <taxon>Actinomycetota</taxon>
        <taxon>Actinomycetes</taxon>
        <taxon>Kitasatosporales</taxon>
        <taxon>Streptomycetaceae</taxon>
        <taxon>Streptomyces</taxon>
    </lineage>
</organism>
<dbReference type="Proteomes" id="UP000031523">
    <property type="component" value="Chromosome"/>
</dbReference>
<name>A0A0B5ER54_STRA4</name>
<evidence type="ECO:0000313" key="1">
    <source>
        <dbReference type="EMBL" id="AJE81755.1"/>
    </source>
</evidence>
<accession>A0A0B5ER54</accession>
<reference evidence="1 2" key="1">
    <citation type="submission" date="2015-01" db="EMBL/GenBank/DDBJ databases">
        <title>Enhanced salinomycin production by adjusting the supply of polyketide extender units in Streptomyce albus DSM 41398.</title>
        <authorList>
            <person name="Lu C."/>
        </authorList>
    </citation>
    <scope>NUCLEOTIDE SEQUENCE [LARGE SCALE GENOMIC DNA]</scope>
    <source>
        <strain evidence="2">ATCC 21838 / DSM 41398 / FERM P-419 / JCM 4703 / NBRC 107858</strain>
    </source>
</reference>
<proteinExistence type="predicted"/>